<keyword evidence="2" id="KW-0812">Transmembrane</keyword>
<protein>
    <recommendedName>
        <fullName evidence="5">Integral membrane protein</fullName>
    </recommendedName>
</protein>
<keyword evidence="2" id="KW-1133">Transmembrane helix</keyword>
<proteinExistence type="predicted"/>
<dbReference type="InterPro" id="IPR010539">
    <property type="entry name" value="BaxI_1-like"/>
</dbReference>
<dbReference type="OrthoDB" id="116480at2"/>
<evidence type="ECO:0008006" key="5">
    <source>
        <dbReference type="Google" id="ProtNLM"/>
    </source>
</evidence>
<feature type="transmembrane region" description="Helical" evidence="2">
    <location>
        <begin position="110"/>
        <end position="131"/>
    </location>
</feature>
<keyword evidence="4" id="KW-1185">Reference proteome</keyword>
<dbReference type="eggNOG" id="COG4760">
    <property type="taxonomic scope" value="Bacteria"/>
</dbReference>
<reference evidence="3 4" key="1">
    <citation type="submission" date="2010-10" db="EMBL/GenBank/DDBJ databases">
        <title>Complete sequence of Frankia sp. EuI1c.</title>
        <authorList>
            <consortium name="US DOE Joint Genome Institute"/>
            <person name="Lucas S."/>
            <person name="Copeland A."/>
            <person name="Lapidus A."/>
            <person name="Cheng J.-F."/>
            <person name="Bruce D."/>
            <person name="Goodwin L."/>
            <person name="Pitluck S."/>
            <person name="Chertkov O."/>
            <person name="Detter J.C."/>
            <person name="Han C."/>
            <person name="Tapia R."/>
            <person name="Land M."/>
            <person name="Hauser L."/>
            <person name="Jeffries C."/>
            <person name="Kyrpides N."/>
            <person name="Ivanova N."/>
            <person name="Mikhailova N."/>
            <person name="Beauchemin N."/>
            <person name="Sen A."/>
            <person name="Sur S.A."/>
            <person name="Gtari M."/>
            <person name="Wall L."/>
            <person name="Tisa L."/>
            <person name="Woyke T."/>
        </authorList>
    </citation>
    <scope>NUCLEOTIDE SEQUENCE [LARGE SCALE GENOMIC DNA]</scope>
    <source>
        <strain evidence="4">DSM 45817 / CECT 9037 / EuI1c</strain>
    </source>
</reference>
<dbReference type="RefSeq" id="WP_013421858.1">
    <property type="nucleotide sequence ID" value="NC_014666.1"/>
</dbReference>
<feature type="region of interest" description="Disordered" evidence="1">
    <location>
        <begin position="1"/>
        <end position="41"/>
    </location>
</feature>
<dbReference type="KEGG" id="fri:FraEuI1c_0658"/>
<dbReference type="EMBL" id="CP002299">
    <property type="protein sequence ID" value="ADP78736.1"/>
    <property type="molecule type" value="Genomic_DNA"/>
</dbReference>
<dbReference type="Proteomes" id="UP000002484">
    <property type="component" value="Chromosome"/>
</dbReference>
<gene>
    <name evidence="3" type="ordered locus">FraEuI1c_0658</name>
</gene>
<sequence length="268" mass="28748">MARTRSSNPVFTHLRSGPPASDQLTWPPSAQGTPPGTPTPEELARAYRQPSSLTIDDVVMHTLGLFAIAGVGGAVGWYLVDSAPGLVFGAGIAAFVLSLVIRFTGRINPALVVVFGVLSGLMAGGVSRLYANDYAGIIPQAILGTAVIFVTMLLAYRSRRLRATPRMARIVGNVLLAVVIISIIDVVLRLTTGSHLPVINDATPLGILFSVVVLVIASLQFILDFDAIERMIAARAPRSDAWVCAYGLLIGFIWVYLEMLRLLSKLRR</sequence>
<feature type="transmembrane region" description="Helical" evidence="2">
    <location>
        <begin position="86"/>
        <end position="103"/>
    </location>
</feature>
<feature type="transmembrane region" description="Helical" evidence="2">
    <location>
        <begin position="58"/>
        <end position="80"/>
    </location>
</feature>
<feature type="compositionally biased region" description="Polar residues" evidence="1">
    <location>
        <begin position="22"/>
        <end position="31"/>
    </location>
</feature>
<feature type="compositionally biased region" description="Polar residues" evidence="1">
    <location>
        <begin position="1"/>
        <end position="10"/>
    </location>
</feature>
<feature type="transmembrane region" description="Helical" evidence="2">
    <location>
        <begin position="202"/>
        <end position="223"/>
    </location>
</feature>
<organism evidence="3 4">
    <name type="scientific">Pseudofrankia inefficax (strain DSM 45817 / CECT 9037 / DDB 130130 / EuI1c)</name>
    <name type="common">Frankia inefficax</name>
    <dbReference type="NCBI Taxonomy" id="298654"/>
    <lineage>
        <taxon>Bacteria</taxon>
        <taxon>Bacillati</taxon>
        <taxon>Actinomycetota</taxon>
        <taxon>Actinomycetes</taxon>
        <taxon>Frankiales</taxon>
        <taxon>Frankiaceae</taxon>
        <taxon>Pseudofrankia</taxon>
    </lineage>
</organism>
<dbReference type="PANTHER" id="PTHR41282:SF1">
    <property type="entry name" value="CONSERVED TRANSMEMBRANE PROTEIN-RELATED"/>
    <property type="match status" value="1"/>
</dbReference>
<keyword evidence="2" id="KW-0472">Membrane</keyword>
<evidence type="ECO:0000256" key="2">
    <source>
        <dbReference type="SAM" id="Phobius"/>
    </source>
</evidence>
<dbReference type="PANTHER" id="PTHR41282">
    <property type="entry name" value="CONSERVED TRANSMEMBRANE PROTEIN-RELATED"/>
    <property type="match status" value="1"/>
</dbReference>
<evidence type="ECO:0000313" key="4">
    <source>
        <dbReference type="Proteomes" id="UP000002484"/>
    </source>
</evidence>
<dbReference type="InParanoid" id="E3ITH9"/>
<dbReference type="Pfam" id="PF12811">
    <property type="entry name" value="BaxI_1"/>
    <property type="match status" value="1"/>
</dbReference>
<dbReference type="AlphaFoldDB" id="E3ITH9"/>
<accession>E3ITH9</accession>
<feature type="transmembrane region" description="Helical" evidence="2">
    <location>
        <begin position="243"/>
        <end position="263"/>
    </location>
</feature>
<dbReference type="HOGENOM" id="CLU_074030_0_0_11"/>
<dbReference type="PIRSF" id="PIRSF009160">
    <property type="entry name" value="UCP009160"/>
    <property type="match status" value="1"/>
</dbReference>
<evidence type="ECO:0000313" key="3">
    <source>
        <dbReference type="EMBL" id="ADP78736.1"/>
    </source>
</evidence>
<evidence type="ECO:0000256" key="1">
    <source>
        <dbReference type="SAM" id="MobiDB-lite"/>
    </source>
</evidence>
<feature type="transmembrane region" description="Helical" evidence="2">
    <location>
        <begin position="137"/>
        <end position="156"/>
    </location>
</feature>
<feature type="transmembrane region" description="Helical" evidence="2">
    <location>
        <begin position="168"/>
        <end position="190"/>
    </location>
</feature>
<name>E3ITH9_PSEI1</name>